<dbReference type="GO" id="GO:0046872">
    <property type="term" value="F:metal ion binding"/>
    <property type="evidence" value="ECO:0007669"/>
    <property type="project" value="UniProtKB-KW"/>
</dbReference>
<dbReference type="SUPFAM" id="SSF54593">
    <property type="entry name" value="Glyoxalase/Bleomycin resistance protein/Dihydroxybiphenyl dioxygenase"/>
    <property type="match status" value="1"/>
</dbReference>
<keyword evidence="4" id="KW-1185">Reference proteome</keyword>
<keyword evidence="1" id="KW-0479">Metal-binding</keyword>
<protein>
    <recommendedName>
        <fullName evidence="2">VOC domain-containing protein</fullName>
    </recommendedName>
</protein>
<comment type="caution">
    <text evidence="3">The sequence shown here is derived from an EMBL/GenBank/DDBJ whole genome shotgun (WGS) entry which is preliminary data.</text>
</comment>
<evidence type="ECO:0000313" key="3">
    <source>
        <dbReference type="EMBL" id="OHT21922.1"/>
    </source>
</evidence>
<dbReference type="InterPro" id="IPR029068">
    <property type="entry name" value="Glyas_Bleomycin-R_OHBP_Dase"/>
</dbReference>
<dbReference type="InterPro" id="IPR051332">
    <property type="entry name" value="Fosfomycin_Res_Enzymes"/>
</dbReference>
<feature type="domain" description="VOC" evidence="2">
    <location>
        <begin position="8"/>
        <end position="137"/>
    </location>
</feature>
<dbReference type="OrthoDB" id="4725692at2"/>
<sequence length="141" mass="15699">MAGTNRGAFHHIDLCVSDIEASIRVYGPVLEYMGYRRVSGGSGAEWDLPAEGRGASLGLIPCDPALKDHGYRRYAPGVQHIAWRAESREDVDRLHALLVEQGIKVLDPPAHYPQYSGDYYALFFEDPDGIKLEYAHTPGWL</sequence>
<dbReference type="PANTHER" id="PTHR36113">
    <property type="entry name" value="LYASE, PUTATIVE-RELATED-RELATED"/>
    <property type="match status" value="1"/>
</dbReference>
<dbReference type="Pfam" id="PF00903">
    <property type="entry name" value="Glyoxalase"/>
    <property type="match status" value="1"/>
</dbReference>
<evidence type="ECO:0000259" key="2">
    <source>
        <dbReference type="PROSITE" id="PS51819"/>
    </source>
</evidence>
<gene>
    <name evidence="3" type="ORF">BHE75_03937</name>
</gene>
<dbReference type="InterPro" id="IPR004360">
    <property type="entry name" value="Glyas_Fos-R_dOase_dom"/>
</dbReference>
<dbReference type="Proteomes" id="UP000179467">
    <property type="component" value="Unassembled WGS sequence"/>
</dbReference>
<accession>A0A1S1HJA2</accession>
<dbReference type="InterPro" id="IPR037523">
    <property type="entry name" value="VOC_core"/>
</dbReference>
<evidence type="ECO:0000313" key="4">
    <source>
        <dbReference type="Proteomes" id="UP000179467"/>
    </source>
</evidence>
<dbReference type="Gene3D" id="3.10.180.10">
    <property type="entry name" value="2,3-Dihydroxybiphenyl 1,2-Dioxygenase, domain 1"/>
    <property type="match status" value="1"/>
</dbReference>
<name>A0A1S1HJA2_9SPHN</name>
<evidence type="ECO:0000256" key="1">
    <source>
        <dbReference type="ARBA" id="ARBA00022723"/>
    </source>
</evidence>
<organism evidence="3 4">
    <name type="scientific">Edaphosphingomonas haloaromaticamans</name>
    <dbReference type="NCBI Taxonomy" id="653954"/>
    <lineage>
        <taxon>Bacteria</taxon>
        <taxon>Pseudomonadati</taxon>
        <taxon>Pseudomonadota</taxon>
        <taxon>Alphaproteobacteria</taxon>
        <taxon>Sphingomonadales</taxon>
        <taxon>Rhizorhabdaceae</taxon>
        <taxon>Edaphosphingomonas</taxon>
    </lineage>
</organism>
<dbReference type="AlphaFoldDB" id="A0A1S1HJA2"/>
<dbReference type="PANTHER" id="PTHR36113:SF6">
    <property type="entry name" value="FOSFOMYCIN RESISTANCE PROTEIN FOSX"/>
    <property type="match status" value="1"/>
</dbReference>
<dbReference type="PROSITE" id="PS51819">
    <property type="entry name" value="VOC"/>
    <property type="match status" value="1"/>
</dbReference>
<dbReference type="RefSeq" id="WP_070934897.1">
    <property type="nucleotide sequence ID" value="NZ_MIPT01000001.1"/>
</dbReference>
<dbReference type="EMBL" id="MIPT01000001">
    <property type="protein sequence ID" value="OHT21922.1"/>
    <property type="molecule type" value="Genomic_DNA"/>
</dbReference>
<reference evidence="3 4" key="1">
    <citation type="submission" date="2016-09" db="EMBL/GenBank/DDBJ databases">
        <title>Metabolic pathway, cell adaptation mechanisms and a novel monoxygenase revealed through proteogenomic-transcription analysis of a Sphingomonas haloaromaticamans strain degrading the fungicide ortho-phenylphenol.</title>
        <authorList>
            <person name="Perruchon C."/>
            <person name="Papadopoulou E.S."/>
            <person name="Rousidou C."/>
            <person name="Vasileiadis S."/>
            <person name="Tanou G."/>
            <person name="Amoutzias G."/>
            <person name="Molassiotis A."/>
            <person name="Karpouzas D.G."/>
        </authorList>
    </citation>
    <scope>NUCLEOTIDE SEQUENCE [LARGE SCALE GENOMIC DNA]</scope>
    <source>
        <strain evidence="3 4">P3</strain>
    </source>
</reference>
<proteinExistence type="predicted"/>